<dbReference type="EMBL" id="QNRX01000001">
    <property type="protein sequence ID" value="RBP70150.1"/>
    <property type="molecule type" value="Genomic_DNA"/>
</dbReference>
<dbReference type="HAMAP" id="MF_00274">
    <property type="entry name" value="DNA_YbaB_EbfC"/>
    <property type="match status" value="1"/>
</dbReference>
<dbReference type="FunFam" id="3.30.1310.10:FF:000002">
    <property type="entry name" value="Nucleoid-associated protein IKC_06587"/>
    <property type="match status" value="1"/>
</dbReference>
<keyword evidence="1 3" id="KW-0963">Cytoplasm</keyword>
<proteinExistence type="inferred from homology"/>
<dbReference type="RefSeq" id="WP_113919359.1">
    <property type="nucleotide sequence ID" value="NZ_QNRX01000001.1"/>
</dbReference>
<dbReference type="GO" id="GO:0005829">
    <property type="term" value="C:cytosol"/>
    <property type="evidence" value="ECO:0007669"/>
    <property type="project" value="TreeGrafter"/>
</dbReference>
<dbReference type="Proteomes" id="UP000253490">
    <property type="component" value="Unassembled WGS sequence"/>
</dbReference>
<comment type="subunit">
    <text evidence="3">Homodimer.</text>
</comment>
<dbReference type="PANTHER" id="PTHR33449:SF1">
    <property type="entry name" value="NUCLEOID-ASSOCIATED PROTEIN YBAB"/>
    <property type="match status" value="1"/>
</dbReference>
<dbReference type="InterPro" id="IPR004401">
    <property type="entry name" value="YbaB/EbfC"/>
</dbReference>
<comment type="subcellular location">
    <subcellularLocation>
        <location evidence="3">Cytoplasm</location>
        <location evidence="3">Nucleoid</location>
    </subcellularLocation>
</comment>
<sequence>MAKKGFPGGMGNMNNMMKQVQKMQADMQKMQGELEEKEIEATSGGGAVKVIANGKKNIVSIKINPEVVDEDDVEMLEDLVLAAVNEALRSAEAMVSDEMSKITGGMNLPKGLF</sequence>
<evidence type="ECO:0000313" key="6">
    <source>
        <dbReference type="Proteomes" id="UP000253490"/>
    </source>
</evidence>
<dbReference type="NCBIfam" id="TIGR00103">
    <property type="entry name" value="DNA_YbaB_EbfC"/>
    <property type="match status" value="1"/>
</dbReference>
<evidence type="ECO:0000256" key="3">
    <source>
        <dbReference type="HAMAP-Rule" id="MF_00274"/>
    </source>
</evidence>
<name>A0A366IH40_9FIRM</name>
<comment type="similarity">
    <text evidence="3">Belongs to the YbaB/EbfC family.</text>
</comment>
<comment type="function">
    <text evidence="3">Binds to DNA and alters its conformation. May be involved in regulation of gene expression, nucleoid organization and DNA protection.</text>
</comment>
<organism evidence="5 6">
    <name type="scientific">Alkalibaculum bacchi</name>
    <dbReference type="NCBI Taxonomy" id="645887"/>
    <lineage>
        <taxon>Bacteria</taxon>
        <taxon>Bacillati</taxon>
        <taxon>Bacillota</taxon>
        <taxon>Clostridia</taxon>
        <taxon>Eubacteriales</taxon>
        <taxon>Eubacteriaceae</taxon>
        <taxon>Alkalibaculum</taxon>
    </lineage>
</organism>
<evidence type="ECO:0000313" key="5">
    <source>
        <dbReference type="EMBL" id="RBP70150.1"/>
    </source>
</evidence>
<dbReference type="Pfam" id="PF02575">
    <property type="entry name" value="YbaB_DNA_bd"/>
    <property type="match status" value="1"/>
</dbReference>
<gene>
    <name evidence="5" type="ORF">DES36_101205</name>
</gene>
<evidence type="ECO:0000256" key="4">
    <source>
        <dbReference type="SAM" id="Coils"/>
    </source>
</evidence>
<evidence type="ECO:0000256" key="1">
    <source>
        <dbReference type="ARBA" id="ARBA00022490"/>
    </source>
</evidence>
<dbReference type="Gene3D" id="3.30.1310.10">
    <property type="entry name" value="Nucleoid-associated protein YbaB-like domain"/>
    <property type="match status" value="1"/>
</dbReference>
<dbReference type="OrthoDB" id="9795263at2"/>
<accession>A0A366IH40</accession>
<keyword evidence="4" id="KW-0175">Coiled coil</keyword>
<evidence type="ECO:0000256" key="2">
    <source>
        <dbReference type="ARBA" id="ARBA00023125"/>
    </source>
</evidence>
<dbReference type="GO" id="GO:0003677">
    <property type="term" value="F:DNA binding"/>
    <property type="evidence" value="ECO:0007669"/>
    <property type="project" value="UniProtKB-UniRule"/>
</dbReference>
<protein>
    <recommendedName>
        <fullName evidence="3">Nucleoid-associated protein DES36_101205</fullName>
    </recommendedName>
</protein>
<keyword evidence="6" id="KW-1185">Reference proteome</keyword>
<dbReference type="GO" id="GO:0043590">
    <property type="term" value="C:bacterial nucleoid"/>
    <property type="evidence" value="ECO:0007669"/>
    <property type="project" value="UniProtKB-UniRule"/>
</dbReference>
<dbReference type="InterPro" id="IPR036894">
    <property type="entry name" value="YbaB-like_sf"/>
</dbReference>
<feature type="coiled-coil region" evidence="4">
    <location>
        <begin position="13"/>
        <end position="40"/>
    </location>
</feature>
<dbReference type="SUPFAM" id="SSF82607">
    <property type="entry name" value="YbaB-like"/>
    <property type="match status" value="1"/>
</dbReference>
<dbReference type="AlphaFoldDB" id="A0A366IH40"/>
<dbReference type="PIRSF" id="PIRSF004555">
    <property type="entry name" value="UCP004555"/>
    <property type="match status" value="1"/>
</dbReference>
<keyword evidence="2 3" id="KW-0238">DNA-binding</keyword>
<reference evidence="5 6" key="1">
    <citation type="submission" date="2018-06" db="EMBL/GenBank/DDBJ databases">
        <title>Genomic Encyclopedia of Type Strains, Phase IV (KMG-IV): sequencing the most valuable type-strain genomes for metagenomic binning, comparative biology and taxonomic classification.</title>
        <authorList>
            <person name="Goeker M."/>
        </authorList>
    </citation>
    <scope>NUCLEOTIDE SEQUENCE [LARGE SCALE GENOMIC DNA]</scope>
    <source>
        <strain evidence="5 6">DSM 22112</strain>
    </source>
</reference>
<dbReference type="PANTHER" id="PTHR33449">
    <property type="entry name" value="NUCLEOID-ASSOCIATED PROTEIN YBAB"/>
    <property type="match status" value="1"/>
</dbReference>
<comment type="caution">
    <text evidence="5">The sequence shown here is derived from an EMBL/GenBank/DDBJ whole genome shotgun (WGS) entry which is preliminary data.</text>
</comment>